<feature type="compositionally biased region" description="Polar residues" evidence="3">
    <location>
        <begin position="542"/>
        <end position="554"/>
    </location>
</feature>
<dbReference type="PROSITE" id="PS00028">
    <property type="entry name" value="ZINC_FINGER_C2H2_1"/>
    <property type="match status" value="2"/>
</dbReference>
<reference evidence="5 6" key="1">
    <citation type="journal article" date="2015" name="Genome Biol. Evol.">
        <title>The genome of winter moth (Operophtera brumata) provides a genomic perspective on sexual dimorphism and phenology.</title>
        <authorList>
            <person name="Derks M.F."/>
            <person name="Smit S."/>
            <person name="Salis L."/>
            <person name="Schijlen E."/>
            <person name="Bossers A."/>
            <person name="Mateman C."/>
            <person name="Pijl A.S."/>
            <person name="de Ridder D."/>
            <person name="Groenen M.A."/>
            <person name="Visser M.E."/>
            <person name="Megens H.J."/>
        </authorList>
    </citation>
    <scope>NUCLEOTIDE SEQUENCE [LARGE SCALE GENOMIC DNA]</scope>
    <source>
        <strain evidence="5">WM2013NL</strain>
        <tissue evidence="5">Head and thorax</tissue>
    </source>
</reference>
<feature type="compositionally biased region" description="Polar residues" evidence="3">
    <location>
        <begin position="495"/>
        <end position="506"/>
    </location>
</feature>
<evidence type="ECO:0000313" key="6">
    <source>
        <dbReference type="Proteomes" id="UP000037510"/>
    </source>
</evidence>
<dbReference type="PROSITE" id="PS50157">
    <property type="entry name" value="ZINC_FINGER_C2H2_2"/>
    <property type="match status" value="1"/>
</dbReference>
<feature type="compositionally biased region" description="Low complexity" evidence="3">
    <location>
        <begin position="459"/>
        <end position="476"/>
    </location>
</feature>
<feature type="domain" description="C2H2-type" evidence="4">
    <location>
        <begin position="9"/>
        <end position="37"/>
    </location>
</feature>
<dbReference type="SMART" id="SM00355">
    <property type="entry name" value="ZnF_C2H2"/>
    <property type="match status" value="4"/>
</dbReference>
<evidence type="ECO:0000313" key="5">
    <source>
        <dbReference type="EMBL" id="KOB71707.1"/>
    </source>
</evidence>
<dbReference type="Gene3D" id="3.30.160.60">
    <property type="entry name" value="Classic Zinc Finger"/>
    <property type="match status" value="1"/>
</dbReference>
<evidence type="ECO:0000256" key="2">
    <source>
        <dbReference type="SAM" id="Coils"/>
    </source>
</evidence>
<dbReference type="InterPro" id="IPR013087">
    <property type="entry name" value="Znf_C2H2_type"/>
</dbReference>
<feature type="region of interest" description="Disordered" evidence="3">
    <location>
        <begin position="452"/>
        <end position="576"/>
    </location>
</feature>
<feature type="compositionally biased region" description="Polar residues" evidence="3">
    <location>
        <begin position="524"/>
        <end position="534"/>
    </location>
</feature>
<keyword evidence="1" id="KW-0863">Zinc-finger</keyword>
<dbReference type="AlphaFoldDB" id="A0A0L7L880"/>
<dbReference type="GO" id="GO:0008270">
    <property type="term" value="F:zinc ion binding"/>
    <property type="evidence" value="ECO:0007669"/>
    <property type="project" value="UniProtKB-KW"/>
</dbReference>
<protein>
    <recommendedName>
        <fullName evidence="4">C2H2-type domain-containing protein</fullName>
    </recommendedName>
</protein>
<dbReference type="EMBL" id="JTDY01002300">
    <property type="protein sequence ID" value="KOB71707.1"/>
    <property type="molecule type" value="Genomic_DNA"/>
</dbReference>
<feature type="region of interest" description="Disordered" evidence="3">
    <location>
        <begin position="405"/>
        <end position="438"/>
    </location>
</feature>
<feature type="coiled-coil region" evidence="2">
    <location>
        <begin position="132"/>
        <end position="166"/>
    </location>
</feature>
<keyword evidence="2" id="KW-0175">Coiled coil</keyword>
<dbReference type="STRING" id="104452.A0A0L7L880"/>
<evidence type="ECO:0000256" key="3">
    <source>
        <dbReference type="SAM" id="MobiDB-lite"/>
    </source>
</evidence>
<dbReference type="SUPFAM" id="SSF57667">
    <property type="entry name" value="beta-beta-alpha zinc fingers"/>
    <property type="match status" value="1"/>
</dbReference>
<name>A0A0L7L880_OPEBR</name>
<gene>
    <name evidence="5" type="ORF">OBRU01_10993</name>
</gene>
<dbReference type="InterPro" id="IPR036236">
    <property type="entry name" value="Znf_C2H2_sf"/>
</dbReference>
<keyword evidence="6" id="KW-1185">Reference proteome</keyword>
<sequence>MHEERTRGVECHYCGSRFYSKNYLLKHIQTKHIHKQKFKYICDICGLVTHNKPSIVMHLKYGHANDHAYVPKDALLEYTQHQIQDHEKRHPYKSHYVKDITESALRERDHGKEVEFDDFFIRHVFSKQEPSAADEENNVENTEDNVNNAENIDENAEFNYECAENNVENAQKYVDGQNNFKNAECNTDETEDYKTRLAETSTGENMSQYKTEEHDKITENLNNYSDTIDTAQDIMLNNDTKLNNKTATLNDDMINYESLTNHETVPKAGILVNDVTLLNGNEVINDDKVTNDETTLNYDTLPNVDMAHNDDIELNVDSSHNFDQKLNFKNSITNSTETANNNNEPSEENIDLIDEKKFANNKPTDTTKTQTNQNFANNTMINENGEYRDKGCQNIEHCEVRDNDATCSNEKTHDNNDNSKNDMKINPDNRPSQECHTSNDVVMDNYEATLPKDNEATCNNETINDNNDTNKNDINNRPSQECHTSNDVVMDNDEATSPNDNDGTCSNETINDNNDTNKNDINNRPSQECHTSNDVVMDNDEATSPNDNDGTCSNEKAHDNNDNSKNDINNRPFQECHTSNVVMDKVTLPDDDHENSTTNKVDTFDRTLLERRVKNKIKLSNSKTNNDEDSSNDDEIPDDDDESWNDSDEDICNERTLTKCPICNHVSHKSIAEHMKNKHDVTVKIPFNKIQDRKNTDEGSRYCYDVDGTIVEVIPSIKILNKTASDEIDKKRRETKDKSIAKTKLVKKGNEWIIEKEAINIKFDEIPELTDKELLKCKVTDNDVDRLGQLNSLAKKKGLKIMFPCFKCDKICQNFSALKLHKRRHEDNPVPFKPKVYKRNAKPEIKKKVKLNTANRTALPKPILNKHKCDAKLKEFYETNIRGGDIEFWQFLKIFNKMDREKLFPLVHLGELAGPFFPVVHLVKYGTYW</sequence>
<feature type="compositionally biased region" description="Basic and acidic residues" evidence="3">
    <location>
        <begin position="405"/>
        <end position="433"/>
    </location>
</feature>
<feature type="region of interest" description="Disordered" evidence="3">
    <location>
        <begin position="619"/>
        <end position="648"/>
    </location>
</feature>
<feature type="compositionally biased region" description="Polar residues" evidence="3">
    <location>
        <begin position="477"/>
        <end position="487"/>
    </location>
</feature>
<feature type="compositionally biased region" description="Basic and acidic residues" evidence="3">
    <location>
        <begin position="555"/>
        <end position="565"/>
    </location>
</feature>
<accession>A0A0L7L880</accession>
<evidence type="ECO:0000259" key="4">
    <source>
        <dbReference type="PROSITE" id="PS50157"/>
    </source>
</evidence>
<organism evidence="5 6">
    <name type="scientific">Operophtera brumata</name>
    <name type="common">Winter moth</name>
    <name type="synonym">Phalaena brumata</name>
    <dbReference type="NCBI Taxonomy" id="104452"/>
    <lineage>
        <taxon>Eukaryota</taxon>
        <taxon>Metazoa</taxon>
        <taxon>Ecdysozoa</taxon>
        <taxon>Arthropoda</taxon>
        <taxon>Hexapoda</taxon>
        <taxon>Insecta</taxon>
        <taxon>Pterygota</taxon>
        <taxon>Neoptera</taxon>
        <taxon>Endopterygota</taxon>
        <taxon>Lepidoptera</taxon>
        <taxon>Glossata</taxon>
        <taxon>Ditrysia</taxon>
        <taxon>Geometroidea</taxon>
        <taxon>Geometridae</taxon>
        <taxon>Larentiinae</taxon>
        <taxon>Operophtera</taxon>
    </lineage>
</organism>
<feature type="compositionally biased region" description="Acidic residues" evidence="3">
    <location>
        <begin position="627"/>
        <end position="648"/>
    </location>
</feature>
<proteinExistence type="predicted"/>
<keyword evidence="1" id="KW-0862">Zinc</keyword>
<evidence type="ECO:0000256" key="1">
    <source>
        <dbReference type="PROSITE-ProRule" id="PRU00042"/>
    </source>
</evidence>
<dbReference type="Proteomes" id="UP000037510">
    <property type="component" value="Unassembled WGS sequence"/>
</dbReference>
<comment type="caution">
    <text evidence="5">The sequence shown here is derived from an EMBL/GenBank/DDBJ whole genome shotgun (WGS) entry which is preliminary data.</text>
</comment>
<keyword evidence="1" id="KW-0479">Metal-binding</keyword>
<feature type="compositionally biased region" description="Low complexity" evidence="3">
    <location>
        <begin position="507"/>
        <end position="523"/>
    </location>
</feature>